<dbReference type="RefSeq" id="WP_137629735.1">
    <property type="nucleotide sequence ID" value="NZ_BJDJ01000037.1"/>
</dbReference>
<dbReference type="CDD" id="cd01948">
    <property type="entry name" value="EAL"/>
    <property type="match status" value="1"/>
</dbReference>
<name>A0ABW1RZG1_9LACO</name>
<dbReference type="InterPro" id="IPR035919">
    <property type="entry name" value="EAL_sf"/>
</dbReference>
<evidence type="ECO:0000313" key="3">
    <source>
        <dbReference type="Proteomes" id="UP001596282"/>
    </source>
</evidence>
<gene>
    <name evidence="2" type="ORF">ACFP5Y_06880</name>
</gene>
<dbReference type="EMBL" id="JBHSSC010000026">
    <property type="protein sequence ID" value="MFC6180936.1"/>
    <property type="molecule type" value="Genomic_DNA"/>
</dbReference>
<dbReference type="PROSITE" id="PS50883">
    <property type="entry name" value="EAL"/>
    <property type="match status" value="1"/>
</dbReference>
<feature type="domain" description="EAL" evidence="1">
    <location>
        <begin position="1"/>
        <end position="226"/>
    </location>
</feature>
<evidence type="ECO:0000313" key="2">
    <source>
        <dbReference type="EMBL" id="MFC6180936.1"/>
    </source>
</evidence>
<dbReference type="Proteomes" id="UP001596282">
    <property type="component" value="Unassembled WGS sequence"/>
</dbReference>
<dbReference type="PANTHER" id="PTHR33121">
    <property type="entry name" value="CYCLIC DI-GMP PHOSPHODIESTERASE PDEF"/>
    <property type="match status" value="1"/>
</dbReference>
<protein>
    <submittedName>
        <fullName evidence="2">EAL domain-containing protein</fullName>
    </submittedName>
</protein>
<dbReference type="InterPro" id="IPR001633">
    <property type="entry name" value="EAL_dom"/>
</dbReference>
<keyword evidence="3" id="KW-1185">Reference proteome</keyword>
<dbReference type="PANTHER" id="PTHR33121:SF70">
    <property type="entry name" value="SIGNALING PROTEIN YKOW"/>
    <property type="match status" value="1"/>
</dbReference>
<proteinExistence type="predicted"/>
<evidence type="ECO:0000259" key="1">
    <source>
        <dbReference type="PROSITE" id="PS50883"/>
    </source>
</evidence>
<reference evidence="3" key="1">
    <citation type="journal article" date="2019" name="Int. J. Syst. Evol. Microbiol.">
        <title>The Global Catalogue of Microorganisms (GCM) 10K type strain sequencing project: providing services to taxonomists for standard genome sequencing and annotation.</title>
        <authorList>
            <consortium name="The Broad Institute Genomics Platform"/>
            <consortium name="The Broad Institute Genome Sequencing Center for Infectious Disease"/>
            <person name="Wu L."/>
            <person name="Ma J."/>
        </authorList>
    </citation>
    <scope>NUCLEOTIDE SEQUENCE [LARGE SCALE GENOMIC DNA]</scope>
    <source>
        <strain evidence="3">CCM 8933</strain>
    </source>
</reference>
<dbReference type="InterPro" id="IPR050706">
    <property type="entry name" value="Cyclic-di-GMP_PDE-like"/>
</dbReference>
<sequence>MYRFFVQPQVDQRQKSVFGYELLLRKENHGHWSVPEKFTELPLDKQAHLLEELAMQLSTKATNQVLALNLNREQAEDDLMLGTIIYLKKRLNPAALTIELTESATLTEIQKYSMLFHQYGIKLSIDDVGTGSNTFDNIKNALPFVDQIKFAMQNLRMSGKADQIPTALAFWNTIANEYHLDLILEGVEDEQDQRMAQQLGIDLHQGYYYGKPQLAAKHSRSQAQTASKDRQ</sequence>
<organism evidence="2 3">
    <name type="scientific">Lactiplantibacillus daowaiensis</name>
    <dbReference type="NCBI Taxonomy" id="2559918"/>
    <lineage>
        <taxon>Bacteria</taxon>
        <taxon>Bacillati</taxon>
        <taxon>Bacillota</taxon>
        <taxon>Bacilli</taxon>
        <taxon>Lactobacillales</taxon>
        <taxon>Lactobacillaceae</taxon>
        <taxon>Lactiplantibacillus</taxon>
    </lineage>
</organism>
<accession>A0ABW1RZG1</accession>
<comment type="caution">
    <text evidence="2">The sequence shown here is derived from an EMBL/GenBank/DDBJ whole genome shotgun (WGS) entry which is preliminary data.</text>
</comment>
<dbReference type="SUPFAM" id="SSF141868">
    <property type="entry name" value="EAL domain-like"/>
    <property type="match status" value="1"/>
</dbReference>
<dbReference type="SMART" id="SM00052">
    <property type="entry name" value="EAL"/>
    <property type="match status" value="1"/>
</dbReference>
<dbReference type="Gene3D" id="3.20.20.450">
    <property type="entry name" value="EAL domain"/>
    <property type="match status" value="1"/>
</dbReference>
<dbReference type="Pfam" id="PF00563">
    <property type="entry name" value="EAL"/>
    <property type="match status" value="1"/>
</dbReference>